<proteinExistence type="inferred from homology"/>
<keyword evidence="10" id="KW-0489">Methyltransferase</keyword>
<evidence type="ECO:0000313" key="10">
    <source>
        <dbReference type="EMBL" id="NLS13293.1"/>
    </source>
</evidence>
<feature type="domain" description="GCVT N-terminal" evidence="8">
    <location>
        <begin position="12"/>
        <end position="259"/>
    </location>
</feature>
<evidence type="ECO:0000256" key="6">
    <source>
        <dbReference type="ARBA" id="ARBA00047665"/>
    </source>
</evidence>
<dbReference type="GO" id="GO:0004047">
    <property type="term" value="F:aminomethyltransferase activity"/>
    <property type="evidence" value="ECO:0007669"/>
    <property type="project" value="UniProtKB-EC"/>
</dbReference>
<evidence type="ECO:0000256" key="4">
    <source>
        <dbReference type="ARBA" id="ARBA00022679"/>
    </source>
</evidence>
<dbReference type="PIRSF" id="PIRSF006487">
    <property type="entry name" value="GcvT"/>
    <property type="match status" value="1"/>
</dbReference>
<dbReference type="InterPro" id="IPR006222">
    <property type="entry name" value="GCVT_N"/>
</dbReference>
<comment type="catalytic activity">
    <reaction evidence="6">
        <text>N(6)-[(R)-S(8)-aminomethyldihydrolipoyl]-L-lysyl-[protein] + (6S)-5,6,7,8-tetrahydrofolate = N(6)-[(R)-dihydrolipoyl]-L-lysyl-[protein] + (6R)-5,10-methylene-5,6,7,8-tetrahydrofolate + NH4(+)</text>
        <dbReference type="Rhea" id="RHEA:16945"/>
        <dbReference type="Rhea" id="RHEA-COMP:10475"/>
        <dbReference type="Rhea" id="RHEA-COMP:10492"/>
        <dbReference type="ChEBI" id="CHEBI:15636"/>
        <dbReference type="ChEBI" id="CHEBI:28938"/>
        <dbReference type="ChEBI" id="CHEBI:57453"/>
        <dbReference type="ChEBI" id="CHEBI:83100"/>
        <dbReference type="ChEBI" id="CHEBI:83143"/>
        <dbReference type="EC" id="2.1.2.10"/>
    </reaction>
</comment>
<dbReference type="PANTHER" id="PTHR43757">
    <property type="entry name" value="AMINOMETHYLTRANSFERASE"/>
    <property type="match status" value="1"/>
</dbReference>
<sequence length="376" mass="40979">MDSTMELRHTPLYEMHIEAGAKMVPFAGYSMPVQYPLGVKKEHLHTREAAGLFDVSHMGQIKLTGRNAAAYLERLVPIDVIDLPVGKQRYGLFTNEKGGIEDDLMVANLGEALFLVVNAARIEHDLAILQRDLPEDVGLELLQDRALLALQGPQAVTILSQLNSAVSNMLFMDVLALDLAGIPCIVSRSGYTGEDGFEISVTSEFAKSLADTLLQFDEVEWVGLGARDSLRLEAGLCLYGHDLDSSTTPVEASLIWAVSPVRRLGGAREGHFVGANVILQQIASKRFARKRVGLIGLTKAPVREGTQLFDASGNEVGIVTSGTLGPTINRPISMAYVHSDLAVIKTEIFAEVRGKRLAMEVVALPFVPQRYFRGKE</sequence>
<feature type="domain" description="Aminomethyltransferase C-terminal" evidence="9">
    <location>
        <begin position="289"/>
        <end position="367"/>
    </location>
</feature>
<reference evidence="10 11" key="1">
    <citation type="submission" date="2020-04" db="EMBL/GenBank/DDBJ databases">
        <title>Vibrio sp. SM6, a novel species isolated from seawater.</title>
        <authorList>
            <person name="Wang X."/>
        </authorList>
    </citation>
    <scope>NUCLEOTIDE SEQUENCE [LARGE SCALE GENOMIC DNA]</scope>
    <source>
        <strain evidence="10 11">SM6</strain>
    </source>
</reference>
<dbReference type="Pfam" id="PF01571">
    <property type="entry name" value="GCV_T"/>
    <property type="match status" value="1"/>
</dbReference>
<dbReference type="Gene3D" id="4.10.1250.10">
    <property type="entry name" value="Aminomethyltransferase fragment"/>
    <property type="match status" value="1"/>
</dbReference>
<evidence type="ECO:0000256" key="3">
    <source>
        <dbReference type="ARBA" id="ARBA00022576"/>
    </source>
</evidence>
<evidence type="ECO:0000256" key="1">
    <source>
        <dbReference type="ARBA" id="ARBA00008609"/>
    </source>
</evidence>
<dbReference type="InterPro" id="IPR013977">
    <property type="entry name" value="GcvT_C"/>
</dbReference>
<dbReference type="Pfam" id="PF08669">
    <property type="entry name" value="GCV_T_C"/>
    <property type="match status" value="1"/>
</dbReference>
<dbReference type="AlphaFoldDB" id="A0A7X8TR37"/>
<dbReference type="SUPFAM" id="SSF101790">
    <property type="entry name" value="Aminomethyltransferase beta-barrel domain"/>
    <property type="match status" value="1"/>
</dbReference>
<dbReference type="EC" id="2.1.2.10" evidence="2"/>
<keyword evidence="11" id="KW-1185">Reference proteome</keyword>
<dbReference type="Gene3D" id="2.40.30.110">
    <property type="entry name" value="Aminomethyltransferase beta-barrel domains"/>
    <property type="match status" value="1"/>
</dbReference>
<dbReference type="Proteomes" id="UP000535589">
    <property type="component" value="Unassembled WGS sequence"/>
</dbReference>
<feature type="binding site" evidence="7">
    <location>
        <position position="198"/>
    </location>
    <ligand>
        <name>substrate</name>
    </ligand>
</feature>
<protein>
    <recommendedName>
        <fullName evidence="2">aminomethyltransferase</fullName>
        <ecNumber evidence="2">2.1.2.10</ecNumber>
    </recommendedName>
    <alternativeName>
        <fullName evidence="5">Glycine cleavage system T protein</fullName>
    </alternativeName>
</protein>
<evidence type="ECO:0000256" key="7">
    <source>
        <dbReference type="PIRSR" id="PIRSR006487-1"/>
    </source>
</evidence>
<dbReference type="InterPro" id="IPR028896">
    <property type="entry name" value="GcvT/YgfZ/DmdA"/>
</dbReference>
<name>A0A7X8TR37_9VIBR</name>
<dbReference type="GO" id="GO:0032259">
    <property type="term" value="P:methylation"/>
    <property type="evidence" value="ECO:0007669"/>
    <property type="project" value="UniProtKB-KW"/>
</dbReference>
<keyword evidence="3" id="KW-0032">Aminotransferase</keyword>
<dbReference type="Gene3D" id="3.30.70.1400">
    <property type="entry name" value="Aminomethyltransferase beta-barrel domains"/>
    <property type="match status" value="1"/>
</dbReference>
<evidence type="ECO:0000256" key="5">
    <source>
        <dbReference type="ARBA" id="ARBA00031395"/>
    </source>
</evidence>
<dbReference type="GO" id="GO:0008483">
    <property type="term" value="F:transaminase activity"/>
    <property type="evidence" value="ECO:0007669"/>
    <property type="project" value="UniProtKB-KW"/>
</dbReference>
<comment type="similarity">
    <text evidence="1">Belongs to the GcvT family.</text>
</comment>
<dbReference type="GO" id="GO:0005960">
    <property type="term" value="C:glycine cleavage complex"/>
    <property type="evidence" value="ECO:0007669"/>
    <property type="project" value="InterPro"/>
</dbReference>
<dbReference type="SUPFAM" id="SSF103025">
    <property type="entry name" value="Folate-binding domain"/>
    <property type="match status" value="1"/>
</dbReference>
<evidence type="ECO:0000256" key="2">
    <source>
        <dbReference type="ARBA" id="ARBA00012616"/>
    </source>
</evidence>
<dbReference type="PANTHER" id="PTHR43757:SF2">
    <property type="entry name" value="AMINOMETHYLTRANSFERASE, MITOCHONDRIAL"/>
    <property type="match status" value="1"/>
</dbReference>
<dbReference type="NCBIfam" id="NF010093">
    <property type="entry name" value="PRK13579.1"/>
    <property type="match status" value="1"/>
</dbReference>
<dbReference type="GO" id="GO:0006546">
    <property type="term" value="P:glycine catabolic process"/>
    <property type="evidence" value="ECO:0007669"/>
    <property type="project" value="InterPro"/>
</dbReference>
<dbReference type="NCBIfam" id="NF001567">
    <property type="entry name" value="PRK00389.1"/>
    <property type="match status" value="1"/>
</dbReference>
<comment type="caution">
    <text evidence="10">The sequence shown here is derived from an EMBL/GenBank/DDBJ whole genome shotgun (WGS) entry which is preliminary data.</text>
</comment>
<dbReference type="InterPro" id="IPR006223">
    <property type="entry name" value="GcvT"/>
</dbReference>
<dbReference type="Gene3D" id="3.30.1360.120">
    <property type="entry name" value="Probable tRNA modification gtpase trme, domain 1"/>
    <property type="match status" value="1"/>
</dbReference>
<dbReference type="InterPro" id="IPR029043">
    <property type="entry name" value="GcvT/YgfZ_C"/>
</dbReference>
<organism evidence="10 11">
    <name type="scientific">Vibrio agarilyticus</name>
    <dbReference type="NCBI Taxonomy" id="2726741"/>
    <lineage>
        <taxon>Bacteria</taxon>
        <taxon>Pseudomonadati</taxon>
        <taxon>Pseudomonadota</taxon>
        <taxon>Gammaproteobacteria</taxon>
        <taxon>Vibrionales</taxon>
        <taxon>Vibrionaceae</taxon>
        <taxon>Vibrio</taxon>
    </lineage>
</organism>
<evidence type="ECO:0000313" key="11">
    <source>
        <dbReference type="Proteomes" id="UP000535589"/>
    </source>
</evidence>
<keyword evidence="4 10" id="KW-0808">Transferase</keyword>
<dbReference type="GO" id="GO:0008168">
    <property type="term" value="F:methyltransferase activity"/>
    <property type="evidence" value="ECO:0007669"/>
    <property type="project" value="UniProtKB-KW"/>
</dbReference>
<evidence type="ECO:0000259" key="9">
    <source>
        <dbReference type="Pfam" id="PF08669"/>
    </source>
</evidence>
<evidence type="ECO:0000259" key="8">
    <source>
        <dbReference type="Pfam" id="PF01571"/>
    </source>
</evidence>
<dbReference type="FunFam" id="3.30.70.1400:FF:000001">
    <property type="entry name" value="Aminomethyltransferase"/>
    <property type="match status" value="1"/>
</dbReference>
<dbReference type="EMBL" id="JABAIK010000009">
    <property type="protein sequence ID" value="NLS13293.1"/>
    <property type="molecule type" value="Genomic_DNA"/>
</dbReference>
<accession>A0A7X8TR37</accession>
<gene>
    <name evidence="10" type="primary">gcvT</name>
    <name evidence="10" type="ORF">HGP28_10360</name>
</gene>
<dbReference type="NCBIfam" id="TIGR00528">
    <property type="entry name" value="gcvT"/>
    <property type="match status" value="1"/>
</dbReference>
<dbReference type="InterPro" id="IPR027266">
    <property type="entry name" value="TrmE/GcvT-like"/>
</dbReference>